<organism evidence="1 2">
    <name type="scientific">Mucor velutinosus</name>
    <dbReference type="NCBI Taxonomy" id="708070"/>
    <lineage>
        <taxon>Eukaryota</taxon>
        <taxon>Fungi</taxon>
        <taxon>Fungi incertae sedis</taxon>
        <taxon>Mucoromycota</taxon>
        <taxon>Mucoromycotina</taxon>
        <taxon>Mucoromycetes</taxon>
        <taxon>Mucorales</taxon>
        <taxon>Mucorineae</taxon>
        <taxon>Mucoraceae</taxon>
        <taxon>Mucor</taxon>
    </lineage>
</organism>
<reference evidence="1 2" key="1">
    <citation type="submission" date="2022-11" db="EMBL/GenBank/DDBJ databases">
        <title>Mucor velutinosus strain NIH1002 WGS.</title>
        <authorList>
            <person name="Subramanian P."/>
            <person name="Mullikin J.C."/>
            <person name="Segre J.A."/>
            <person name="Zelazny A.M."/>
        </authorList>
    </citation>
    <scope>NUCLEOTIDE SEQUENCE [LARGE SCALE GENOMIC DNA]</scope>
    <source>
        <strain evidence="1 2">NIH1002</strain>
    </source>
</reference>
<dbReference type="GeneID" id="89954694"/>
<dbReference type="EMBL" id="JASEJX010000014">
    <property type="protein sequence ID" value="KAK4516047.1"/>
    <property type="molecule type" value="Genomic_DNA"/>
</dbReference>
<comment type="caution">
    <text evidence="1">The sequence shown here is derived from an EMBL/GenBank/DDBJ whole genome shotgun (WGS) entry which is preliminary data.</text>
</comment>
<evidence type="ECO:0000313" key="1">
    <source>
        <dbReference type="EMBL" id="KAK4516047.1"/>
    </source>
</evidence>
<gene>
    <name evidence="1" type="primary">LEM3_3</name>
    <name evidence="1" type="ORF">ATC70_011008</name>
</gene>
<dbReference type="AlphaFoldDB" id="A0AAN7DEM5"/>
<keyword evidence="2" id="KW-1185">Reference proteome</keyword>
<accession>A0AAN7DEM5</accession>
<name>A0AAN7DEM5_9FUNG</name>
<dbReference type="RefSeq" id="XP_064682713.1">
    <property type="nucleotide sequence ID" value="XM_064830211.1"/>
</dbReference>
<evidence type="ECO:0000313" key="2">
    <source>
        <dbReference type="Proteomes" id="UP001304243"/>
    </source>
</evidence>
<protein>
    <submittedName>
        <fullName evidence="1">Alkylphosphocholine resistance protein lem3</fullName>
    </submittedName>
</protein>
<proteinExistence type="predicted"/>
<sequence>MLSSQNANDTLVSSIDITSDYNVQLDQQLHEARICLNRLSHNLARFNDGLQTLAAVGGHFAGLSHLWKSFHISIKTNISKEVRCDKDVQHPDFNLLEFEESMLEKEPEEDEKRKDKQQQFVHNTMNETIVLDSLFFDGD</sequence>
<dbReference type="Proteomes" id="UP001304243">
    <property type="component" value="Unassembled WGS sequence"/>
</dbReference>